<protein>
    <submittedName>
        <fullName evidence="3">NAD(P)-dependent dehydrogenase, short-chain alcohol dehydrogenase family</fullName>
    </submittedName>
</protein>
<dbReference type="PRINTS" id="PR00080">
    <property type="entry name" value="SDRFAMILY"/>
</dbReference>
<dbReference type="SUPFAM" id="SSF51735">
    <property type="entry name" value="NAD(P)-binding Rossmann-fold domains"/>
    <property type="match status" value="1"/>
</dbReference>
<evidence type="ECO:0000256" key="1">
    <source>
        <dbReference type="ARBA" id="ARBA00006484"/>
    </source>
</evidence>
<name>A0A1C3U500_9HYPH</name>
<dbReference type="FunFam" id="3.40.50.720:FF:000084">
    <property type="entry name" value="Short-chain dehydrogenase reductase"/>
    <property type="match status" value="1"/>
</dbReference>
<dbReference type="Gene3D" id="3.40.50.720">
    <property type="entry name" value="NAD(P)-binding Rossmann-like Domain"/>
    <property type="match status" value="1"/>
</dbReference>
<gene>
    <name evidence="3" type="ORF">GA0061100_101700</name>
</gene>
<organism evidence="3 4">
    <name type="scientific">Rhizobium hainanense</name>
    <dbReference type="NCBI Taxonomy" id="52131"/>
    <lineage>
        <taxon>Bacteria</taxon>
        <taxon>Pseudomonadati</taxon>
        <taxon>Pseudomonadota</taxon>
        <taxon>Alphaproteobacteria</taxon>
        <taxon>Hyphomicrobiales</taxon>
        <taxon>Rhizobiaceae</taxon>
        <taxon>Rhizobium/Agrobacterium group</taxon>
        <taxon>Rhizobium</taxon>
    </lineage>
</organism>
<dbReference type="GO" id="GO:0016491">
    <property type="term" value="F:oxidoreductase activity"/>
    <property type="evidence" value="ECO:0007669"/>
    <property type="project" value="UniProtKB-KW"/>
</dbReference>
<dbReference type="CDD" id="cd05233">
    <property type="entry name" value="SDR_c"/>
    <property type="match status" value="1"/>
</dbReference>
<dbReference type="InterPro" id="IPR002347">
    <property type="entry name" value="SDR_fam"/>
</dbReference>
<dbReference type="Pfam" id="PF13561">
    <property type="entry name" value="adh_short_C2"/>
    <property type="match status" value="1"/>
</dbReference>
<proteinExistence type="inferred from homology"/>
<dbReference type="PANTHER" id="PTHR43669:SF3">
    <property type="entry name" value="ALCOHOL DEHYDROGENASE, PUTATIVE (AFU_ORTHOLOGUE AFUA_3G03445)-RELATED"/>
    <property type="match status" value="1"/>
</dbReference>
<dbReference type="EMBL" id="FMAC01000001">
    <property type="protein sequence ID" value="SCB10550.1"/>
    <property type="molecule type" value="Genomic_DNA"/>
</dbReference>
<keyword evidence="2" id="KW-0560">Oxidoreductase</keyword>
<evidence type="ECO:0000313" key="4">
    <source>
        <dbReference type="Proteomes" id="UP000186228"/>
    </source>
</evidence>
<keyword evidence="4" id="KW-1185">Reference proteome</keyword>
<dbReference type="Proteomes" id="UP000186228">
    <property type="component" value="Unassembled WGS sequence"/>
</dbReference>
<dbReference type="RefSeq" id="WP_075851227.1">
    <property type="nucleotide sequence ID" value="NZ_FMAC01000001.1"/>
</dbReference>
<accession>A0A1C3U500</accession>
<dbReference type="PANTHER" id="PTHR43669">
    <property type="entry name" value="5-KETO-D-GLUCONATE 5-REDUCTASE"/>
    <property type="match status" value="1"/>
</dbReference>
<comment type="similarity">
    <text evidence="1">Belongs to the short-chain dehydrogenases/reductases (SDR) family.</text>
</comment>
<dbReference type="PRINTS" id="PR00081">
    <property type="entry name" value="GDHRDH"/>
</dbReference>
<dbReference type="STRING" id="52131.GA0061100_101700"/>
<dbReference type="OrthoDB" id="9803333at2"/>
<dbReference type="AlphaFoldDB" id="A0A1C3U500"/>
<dbReference type="InterPro" id="IPR036291">
    <property type="entry name" value="NAD(P)-bd_dom_sf"/>
</dbReference>
<reference evidence="4" key="1">
    <citation type="submission" date="2016-08" db="EMBL/GenBank/DDBJ databases">
        <authorList>
            <person name="Varghese N."/>
            <person name="Submissions Spin"/>
        </authorList>
    </citation>
    <scope>NUCLEOTIDE SEQUENCE [LARGE SCALE GENOMIC DNA]</scope>
    <source>
        <strain evidence="4">CCBAU 57015</strain>
    </source>
</reference>
<sequence>MGKLDDKIAVITGGNSGIGLATAKLFAREGAKVVITGRDQATLDAAAQSIGHGADAIRSDISRMSDIEALRDHVENKHGRVDIVFANAGGARPNMFEYMSEEEFDFTIVNTFKGTYFTVQKLLPLMTSGGSIILNTSTLSTQGRPYVSVYSAGKAAIRSLARSLTVELTGKGIRVNAVAPGYIDTDQARKAGVSEEMIEQTKTQVHAQIPMHRSGTVDEIAKAVLFLASDDSSYVTGSELCVDGGWAQV</sequence>
<evidence type="ECO:0000313" key="3">
    <source>
        <dbReference type="EMBL" id="SCB10550.1"/>
    </source>
</evidence>
<evidence type="ECO:0000256" key="2">
    <source>
        <dbReference type="ARBA" id="ARBA00023002"/>
    </source>
</evidence>